<evidence type="ECO:0000313" key="15">
    <source>
        <dbReference type="Proteomes" id="UP000271097"/>
    </source>
</evidence>
<dbReference type="EC" id="3.2.1.8" evidence="3"/>
<dbReference type="GO" id="GO:0045493">
    <property type="term" value="P:xylan catabolic process"/>
    <property type="evidence" value="ECO:0007669"/>
    <property type="project" value="UniProtKB-KW"/>
</dbReference>
<evidence type="ECO:0000313" key="13">
    <source>
        <dbReference type="EMBL" id="RMR24840.1"/>
    </source>
</evidence>
<keyword evidence="8" id="KW-0326">Glycosidase</keyword>
<dbReference type="AlphaFoldDB" id="A0A0Q0CCW8"/>
<evidence type="ECO:0000256" key="1">
    <source>
        <dbReference type="ARBA" id="ARBA00000681"/>
    </source>
</evidence>
<dbReference type="InterPro" id="IPR017853">
    <property type="entry name" value="GH"/>
</dbReference>
<reference evidence="12 14" key="1">
    <citation type="submission" date="2015-09" db="EMBL/GenBank/DDBJ databases">
        <title>Genome announcement of multiple Pseudomonas syringae strains.</title>
        <authorList>
            <person name="Thakur S."/>
            <person name="Wang P.W."/>
            <person name="Gong Y."/>
            <person name="Weir B.S."/>
            <person name="Guttman D.S."/>
        </authorList>
    </citation>
    <scope>NUCLEOTIDE SEQUENCE [LARGE SCALE GENOMIC DNA]</scope>
    <source>
        <strain evidence="12 14">ICMP3962</strain>
    </source>
</reference>
<accession>A0A0Q0CCW8</accession>
<dbReference type="PANTHER" id="PTHR31490">
    <property type="entry name" value="GLYCOSYL HYDROLASE"/>
    <property type="match status" value="1"/>
</dbReference>
<protein>
    <recommendedName>
        <fullName evidence="3">endo-1,4-beta-xylanase</fullName>
        <ecNumber evidence="3">3.2.1.8</ecNumber>
    </recommendedName>
</protein>
<keyword evidence="4" id="KW-0858">Xylan degradation</keyword>
<keyword evidence="9" id="KW-0624">Polysaccharide degradation</keyword>
<evidence type="ECO:0000313" key="14">
    <source>
        <dbReference type="Proteomes" id="UP000050266"/>
    </source>
</evidence>
<dbReference type="Proteomes" id="UP000271097">
    <property type="component" value="Unassembled WGS sequence"/>
</dbReference>
<evidence type="ECO:0000256" key="5">
    <source>
        <dbReference type="ARBA" id="ARBA00022729"/>
    </source>
</evidence>
<evidence type="ECO:0000256" key="3">
    <source>
        <dbReference type="ARBA" id="ARBA00012590"/>
    </source>
</evidence>
<organism evidence="12 14">
    <name type="scientific">Pseudomonas amygdali pv. ulmi</name>
    <dbReference type="NCBI Taxonomy" id="251720"/>
    <lineage>
        <taxon>Bacteria</taxon>
        <taxon>Pseudomonadati</taxon>
        <taxon>Pseudomonadota</taxon>
        <taxon>Gammaproteobacteria</taxon>
        <taxon>Pseudomonadales</taxon>
        <taxon>Pseudomonadaceae</taxon>
        <taxon>Pseudomonas</taxon>
        <taxon>Pseudomonas amygdali</taxon>
    </lineage>
</organism>
<evidence type="ECO:0000256" key="7">
    <source>
        <dbReference type="ARBA" id="ARBA00023277"/>
    </source>
</evidence>
<evidence type="ECO:0000259" key="11">
    <source>
        <dbReference type="PROSITE" id="PS51760"/>
    </source>
</evidence>
<dbReference type="EMBL" id="RBRS01000032">
    <property type="protein sequence ID" value="RMR24840.1"/>
    <property type="molecule type" value="Genomic_DNA"/>
</dbReference>
<dbReference type="PANTHER" id="PTHR31490:SF88">
    <property type="entry name" value="BETA-XYLANASE"/>
    <property type="match status" value="1"/>
</dbReference>
<keyword evidence="5 10" id="KW-0732">Signal</keyword>
<keyword evidence="6 12" id="KW-0378">Hydrolase</keyword>
<dbReference type="PATRIC" id="fig|251720.4.peg.3438"/>
<sequence>MRRANRRSFLTAFVRLLACLPFVNSRLLAAETFPALRQPATEKGIRFGFAVDPAKLNDDAAYRQLVARQASIVVPENALKWQTVHPEPERYNFAPADAIAGFAKAHEQRMRGHTFCWHRSLPDWVHQTVTPTNAEAVLTAHISTVASHYRGLISER</sequence>
<evidence type="ECO:0000313" key="12">
    <source>
        <dbReference type="EMBL" id="KPZ09093.1"/>
    </source>
</evidence>
<evidence type="ECO:0000256" key="8">
    <source>
        <dbReference type="ARBA" id="ARBA00023295"/>
    </source>
</evidence>
<dbReference type="InterPro" id="IPR044846">
    <property type="entry name" value="GH10"/>
</dbReference>
<evidence type="ECO:0000256" key="9">
    <source>
        <dbReference type="ARBA" id="ARBA00023326"/>
    </source>
</evidence>
<dbReference type="InterPro" id="IPR001000">
    <property type="entry name" value="GH10_dom"/>
</dbReference>
<evidence type="ECO:0000256" key="10">
    <source>
        <dbReference type="SAM" id="SignalP"/>
    </source>
</evidence>
<evidence type="ECO:0000256" key="6">
    <source>
        <dbReference type="ARBA" id="ARBA00022801"/>
    </source>
</evidence>
<keyword evidence="7" id="KW-0119">Carbohydrate metabolism</keyword>
<dbReference type="Proteomes" id="UP000050266">
    <property type="component" value="Unassembled WGS sequence"/>
</dbReference>
<feature type="chain" id="PRO_5033236879" description="endo-1,4-beta-xylanase" evidence="10">
    <location>
        <begin position="30"/>
        <end position="156"/>
    </location>
</feature>
<feature type="signal peptide" evidence="10">
    <location>
        <begin position="1"/>
        <end position="29"/>
    </location>
</feature>
<gene>
    <name evidence="12" type="ORF">ALO41_02557</name>
    <name evidence="13" type="ORF">ALP90_00209</name>
</gene>
<comment type="caution">
    <text evidence="12">The sequence shown here is derived from an EMBL/GenBank/DDBJ whole genome shotgun (WGS) entry which is preliminary data.</text>
</comment>
<proteinExistence type="inferred from homology"/>
<comment type="catalytic activity">
    <reaction evidence="1">
        <text>Endohydrolysis of (1-&gt;4)-beta-D-xylosidic linkages in xylans.</text>
        <dbReference type="EC" id="3.2.1.8"/>
    </reaction>
</comment>
<comment type="similarity">
    <text evidence="2">Belongs to the glycosyl hydrolase 10 (cellulase F) family.</text>
</comment>
<dbReference type="Pfam" id="PF00331">
    <property type="entry name" value="Glyco_hydro_10"/>
    <property type="match status" value="1"/>
</dbReference>
<dbReference type="SUPFAM" id="SSF51445">
    <property type="entry name" value="(Trans)glycosidases"/>
    <property type="match status" value="1"/>
</dbReference>
<dbReference type="PROSITE" id="PS51760">
    <property type="entry name" value="GH10_2"/>
    <property type="match status" value="1"/>
</dbReference>
<dbReference type="EMBL" id="LJRQ01000323">
    <property type="protein sequence ID" value="KPZ09093.1"/>
    <property type="molecule type" value="Genomic_DNA"/>
</dbReference>
<evidence type="ECO:0000256" key="4">
    <source>
        <dbReference type="ARBA" id="ARBA00022651"/>
    </source>
</evidence>
<evidence type="ECO:0000256" key="2">
    <source>
        <dbReference type="ARBA" id="ARBA00007495"/>
    </source>
</evidence>
<reference evidence="13 15" key="2">
    <citation type="submission" date="2018-08" db="EMBL/GenBank/DDBJ databases">
        <title>Recombination of ecologically and evolutionarily significant loci maintains genetic cohesion in the Pseudomonas syringae species complex.</title>
        <authorList>
            <person name="Dillon M."/>
            <person name="Thakur S."/>
            <person name="Almeida R.N.D."/>
            <person name="Weir B.S."/>
            <person name="Guttman D.S."/>
        </authorList>
    </citation>
    <scope>NUCLEOTIDE SEQUENCE [LARGE SCALE GENOMIC DNA]</scope>
    <source>
        <strain evidence="13 15">ICMP 5931</strain>
    </source>
</reference>
<name>A0A0Q0CCW8_PSEA0</name>
<dbReference type="GO" id="GO:0031176">
    <property type="term" value="F:endo-1,4-beta-xylanase activity"/>
    <property type="evidence" value="ECO:0007669"/>
    <property type="project" value="UniProtKB-EC"/>
</dbReference>
<dbReference type="Gene3D" id="3.20.20.80">
    <property type="entry name" value="Glycosidases"/>
    <property type="match status" value="1"/>
</dbReference>
<feature type="domain" description="GH10" evidence="11">
    <location>
        <begin position="30"/>
        <end position="156"/>
    </location>
</feature>